<dbReference type="VEuPathDB" id="FungiDB:VP01_587g3"/>
<evidence type="ECO:0000313" key="2">
    <source>
        <dbReference type="Proteomes" id="UP000037035"/>
    </source>
</evidence>
<evidence type="ECO:0000313" key="1">
    <source>
        <dbReference type="EMBL" id="KNZ48146.1"/>
    </source>
</evidence>
<name>A0A0L6UHW6_9BASI</name>
<reference evidence="1 2" key="1">
    <citation type="submission" date="2015-08" db="EMBL/GenBank/DDBJ databases">
        <title>Next Generation Sequencing and Analysis of the Genome of Puccinia sorghi L Schw, the Causal Agent of Maize Common Rust.</title>
        <authorList>
            <person name="Rochi L."/>
            <person name="Burguener G."/>
            <person name="Darino M."/>
            <person name="Turjanski A."/>
            <person name="Kreff E."/>
            <person name="Dieguez M.J."/>
            <person name="Sacco F."/>
        </authorList>
    </citation>
    <scope>NUCLEOTIDE SEQUENCE [LARGE SCALE GENOMIC DNA]</scope>
    <source>
        <strain evidence="1 2">RO10H11247</strain>
    </source>
</reference>
<sequence length="79" mass="9420">MTLSGLAFWHHRRMVQREDSPLIYIRAPRITFTRPSLWEPWNDARVPLVCLVELFRMSLADFHWLSDELRDELAQDPLG</sequence>
<dbReference type="OrthoDB" id="2495083at2759"/>
<accession>A0A0L6UHW6</accession>
<organism evidence="1 2">
    <name type="scientific">Puccinia sorghi</name>
    <dbReference type="NCBI Taxonomy" id="27349"/>
    <lineage>
        <taxon>Eukaryota</taxon>
        <taxon>Fungi</taxon>
        <taxon>Dikarya</taxon>
        <taxon>Basidiomycota</taxon>
        <taxon>Pucciniomycotina</taxon>
        <taxon>Pucciniomycetes</taxon>
        <taxon>Pucciniales</taxon>
        <taxon>Pucciniaceae</taxon>
        <taxon>Puccinia</taxon>
    </lineage>
</organism>
<dbReference type="Proteomes" id="UP000037035">
    <property type="component" value="Unassembled WGS sequence"/>
</dbReference>
<protein>
    <submittedName>
        <fullName evidence="1">Uncharacterized protein</fullName>
    </submittedName>
</protein>
<gene>
    <name evidence="1" type="ORF">VP01_587g3</name>
</gene>
<comment type="caution">
    <text evidence="1">The sequence shown here is derived from an EMBL/GenBank/DDBJ whole genome shotgun (WGS) entry which is preliminary data.</text>
</comment>
<dbReference type="AlphaFoldDB" id="A0A0L6UHW6"/>
<dbReference type="EMBL" id="LAVV01011140">
    <property type="protein sequence ID" value="KNZ48146.1"/>
    <property type="molecule type" value="Genomic_DNA"/>
</dbReference>
<proteinExistence type="predicted"/>
<keyword evidence="2" id="KW-1185">Reference proteome</keyword>